<evidence type="ECO:0000256" key="3">
    <source>
        <dbReference type="ARBA" id="ARBA00022448"/>
    </source>
</evidence>
<keyword evidence="9 12" id="KW-0472">Membrane</keyword>
<comment type="function">
    <text evidence="11">Mediates influx of magnesium ions. Alternates between open and closed states. Activated by low cytoplasmic Mg(2+) levels. Inactive when cytoplasmic Mg(2+) levels are high.</text>
</comment>
<keyword evidence="4" id="KW-1003">Cell membrane</keyword>
<evidence type="ECO:0000256" key="12">
    <source>
        <dbReference type="SAM" id="Phobius"/>
    </source>
</evidence>
<accession>A0A7J5B5X9</accession>
<dbReference type="InterPro" id="IPR045861">
    <property type="entry name" value="CorA_cytoplasmic_dom"/>
</dbReference>
<organism evidence="13 14">
    <name type="scientific">Pseudoclavibacter terrae</name>
    <dbReference type="NCBI Taxonomy" id="1530195"/>
    <lineage>
        <taxon>Bacteria</taxon>
        <taxon>Bacillati</taxon>
        <taxon>Actinomycetota</taxon>
        <taxon>Actinomycetes</taxon>
        <taxon>Micrococcales</taxon>
        <taxon>Microbacteriaceae</taxon>
        <taxon>Pseudoclavibacter</taxon>
    </lineage>
</organism>
<feature type="transmembrane region" description="Helical" evidence="12">
    <location>
        <begin position="295"/>
        <end position="314"/>
    </location>
</feature>
<evidence type="ECO:0000256" key="4">
    <source>
        <dbReference type="ARBA" id="ARBA00022475"/>
    </source>
</evidence>
<evidence type="ECO:0000256" key="2">
    <source>
        <dbReference type="ARBA" id="ARBA00009765"/>
    </source>
</evidence>
<evidence type="ECO:0000256" key="1">
    <source>
        <dbReference type="ARBA" id="ARBA00004651"/>
    </source>
</evidence>
<dbReference type="PANTHER" id="PTHR46494">
    <property type="entry name" value="CORA FAMILY METAL ION TRANSPORTER (EUROFUNG)"/>
    <property type="match status" value="1"/>
</dbReference>
<dbReference type="SUPFAM" id="SSF143865">
    <property type="entry name" value="CorA soluble domain-like"/>
    <property type="match status" value="1"/>
</dbReference>
<feature type="transmembrane region" description="Helical" evidence="12">
    <location>
        <begin position="326"/>
        <end position="346"/>
    </location>
</feature>
<dbReference type="OrthoDB" id="9803416at2"/>
<evidence type="ECO:0000256" key="9">
    <source>
        <dbReference type="ARBA" id="ARBA00023136"/>
    </source>
</evidence>
<keyword evidence="14" id="KW-1185">Reference proteome</keyword>
<comment type="subcellular location">
    <subcellularLocation>
        <location evidence="1">Cell membrane</location>
        <topology evidence="1">Multi-pass membrane protein</topology>
    </subcellularLocation>
</comment>
<gene>
    <name evidence="13" type="ORF">F8O03_04420</name>
</gene>
<evidence type="ECO:0000256" key="7">
    <source>
        <dbReference type="ARBA" id="ARBA00022989"/>
    </source>
</evidence>
<dbReference type="GO" id="GO:0015095">
    <property type="term" value="F:magnesium ion transmembrane transporter activity"/>
    <property type="evidence" value="ECO:0007669"/>
    <property type="project" value="TreeGrafter"/>
</dbReference>
<dbReference type="Gene3D" id="3.30.460.20">
    <property type="entry name" value="CorA soluble domain-like"/>
    <property type="match status" value="1"/>
</dbReference>
<evidence type="ECO:0000256" key="11">
    <source>
        <dbReference type="ARBA" id="ARBA00045497"/>
    </source>
</evidence>
<evidence type="ECO:0000256" key="8">
    <source>
        <dbReference type="ARBA" id="ARBA00023065"/>
    </source>
</evidence>
<keyword evidence="5 12" id="KW-0812">Transmembrane</keyword>
<dbReference type="CDD" id="cd12830">
    <property type="entry name" value="MtCorA-like"/>
    <property type="match status" value="1"/>
</dbReference>
<evidence type="ECO:0000256" key="10">
    <source>
        <dbReference type="ARBA" id="ARBA00034269"/>
    </source>
</evidence>
<comment type="caution">
    <text evidence="13">The sequence shown here is derived from an EMBL/GenBank/DDBJ whole genome shotgun (WGS) entry which is preliminary data.</text>
</comment>
<keyword evidence="6" id="KW-0460">Magnesium</keyword>
<dbReference type="Pfam" id="PF01544">
    <property type="entry name" value="CorA"/>
    <property type="match status" value="2"/>
</dbReference>
<protein>
    <submittedName>
        <fullName evidence="13">Magnesium and cobalt transport protein CorA</fullName>
    </submittedName>
</protein>
<dbReference type="GO" id="GO:0015087">
    <property type="term" value="F:cobalt ion transmembrane transporter activity"/>
    <property type="evidence" value="ECO:0007669"/>
    <property type="project" value="TreeGrafter"/>
</dbReference>
<keyword evidence="7 12" id="KW-1133">Transmembrane helix</keyword>
<reference evidence="13 14" key="1">
    <citation type="submission" date="2019-09" db="EMBL/GenBank/DDBJ databases">
        <title>Phylogeny of genus Pseudoclavibacter and closely related genus.</title>
        <authorList>
            <person name="Li Y."/>
        </authorList>
    </citation>
    <scope>NUCLEOTIDE SEQUENCE [LARGE SCALE GENOMIC DNA]</scope>
    <source>
        <strain evidence="13 14">THG-MD12</strain>
    </source>
</reference>
<dbReference type="GO" id="GO:0005886">
    <property type="term" value="C:plasma membrane"/>
    <property type="evidence" value="ECO:0007669"/>
    <property type="project" value="UniProtKB-SubCell"/>
</dbReference>
<dbReference type="GO" id="GO:0050897">
    <property type="term" value="F:cobalt ion binding"/>
    <property type="evidence" value="ECO:0007669"/>
    <property type="project" value="TreeGrafter"/>
</dbReference>
<dbReference type="FunFam" id="1.20.58.340:FF:000004">
    <property type="entry name" value="Magnesium transport protein CorA"/>
    <property type="match status" value="1"/>
</dbReference>
<keyword evidence="3" id="KW-0813">Transport</keyword>
<evidence type="ECO:0000256" key="5">
    <source>
        <dbReference type="ARBA" id="ARBA00022692"/>
    </source>
</evidence>
<dbReference type="Proteomes" id="UP000490386">
    <property type="component" value="Unassembled WGS sequence"/>
</dbReference>
<evidence type="ECO:0000313" key="14">
    <source>
        <dbReference type="Proteomes" id="UP000490386"/>
    </source>
</evidence>
<evidence type="ECO:0000256" key="6">
    <source>
        <dbReference type="ARBA" id="ARBA00022842"/>
    </source>
</evidence>
<dbReference type="PANTHER" id="PTHR46494:SF1">
    <property type="entry name" value="CORA FAMILY METAL ION TRANSPORTER (EUROFUNG)"/>
    <property type="match status" value="1"/>
</dbReference>
<dbReference type="SUPFAM" id="SSF144083">
    <property type="entry name" value="Magnesium transport protein CorA, transmembrane region"/>
    <property type="match status" value="1"/>
</dbReference>
<dbReference type="InterPro" id="IPR002523">
    <property type="entry name" value="MgTranspt_CorA/ZnTranspt_ZntB"/>
</dbReference>
<evidence type="ECO:0000313" key="13">
    <source>
        <dbReference type="EMBL" id="KAB1639579.1"/>
    </source>
</evidence>
<dbReference type="InterPro" id="IPR045863">
    <property type="entry name" value="CorA_TM1_TM2"/>
</dbReference>
<dbReference type="Gene3D" id="1.20.58.340">
    <property type="entry name" value="Magnesium transport protein CorA, transmembrane region"/>
    <property type="match status" value="2"/>
</dbReference>
<dbReference type="EMBL" id="WBJX01000001">
    <property type="protein sequence ID" value="KAB1639579.1"/>
    <property type="molecule type" value="Genomic_DNA"/>
</dbReference>
<name>A0A7J5B5X9_9MICO</name>
<dbReference type="RefSeq" id="WP_151422770.1">
    <property type="nucleotide sequence ID" value="NZ_CANKVH010000010.1"/>
</dbReference>
<dbReference type="GO" id="GO:0000287">
    <property type="term" value="F:magnesium ion binding"/>
    <property type="evidence" value="ECO:0007669"/>
    <property type="project" value="TreeGrafter"/>
</dbReference>
<comment type="similarity">
    <text evidence="2">Belongs to the CorA metal ion transporter (MIT) (TC 1.A.35) family.</text>
</comment>
<proteinExistence type="inferred from homology"/>
<keyword evidence="8" id="KW-0406">Ion transport</keyword>
<comment type="catalytic activity">
    <reaction evidence="10">
        <text>Mg(2+)(in) = Mg(2+)(out)</text>
        <dbReference type="Rhea" id="RHEA:29827"/>
        <dbReference type="ChEBI" id="CHEBI:18420"/>
    </reaction>
</comment>
<dbReference type="AlphaFoldDB" id="A0A7J5B5X9"/>
<sequence>MALIDNGIYVNGRRCFTPATLDETFEKLREHAGMAWIGLFQPSNEELDAVAKEFDLHPLAVEDARVGHQRPKIERYGSTLFVVLRPAWYVDATETVHFGEIHLFVGPEFVVTVRQAARPELGDVRQRMEQSPALLSFGPEAVLYSVLDQVVDGYAPVTAGLENDIDEIEDQLFAGDERVTRRIYELLGEVINFQRATSPLRTILEALLRGAEKYNTSEEIRARYRDVLDHALRIAERADSFRVLLENALTVHSTLVTQQQNEAMRELSEASLAQSEETKKLSEQSIAQNEEIKKITSWAAIIFAPSLVGTVYGMNFTHMPELDFEWGYPLSLLAMLGVAVTLWSVFKWRKWL</sequence>